<dbReference type="OrthoDB" id="9806661at2"/>
<evidence type="ECO:0000256" key="6">
    <source>
        <dbReference type="ARBA" id="ARBA00022842"/>
    </source>
</evidence>
<dbReference type="GO" id="GO:0004595">
    <property type="term" value="F:pantetheine-phosphate adenylyltransferase activity"/>
    <property type="evidence" value="ECO:0007669"/>
    <property type="project" value="UniProtKB-UniRule"/>
</dbReference>
<dbReference type="CDD" id="cd02163">
    <property type="entry name" value="PPAT"/>
    <property type="match status" value="1"/>
</dbReference>
<dbReference type="AlphaFoldDB" id="A0A239A6Q6"/>
<keyword evidence="3 9" id="KW-0548">Nucleotidyltransferase</keyword>
<dbReference type="InterPro" id="IPR014729">
    <property type="entry name" value="Rossmann-like_a/b/a_fold"/>
</dbReference>
<evidence type="ECO:0000313" key="11">
    <source>
        <dbReference type="EMBL" id="SNR90573.1"/>
    </source>
</evidence>
<comment type="similarity">
    <text evidence="9">Belongs to the bacterial CoaD family.</text>
</comment>
<dbReference type="Gene3D" id="3.40.50.620">
    <property type="entry name" value="HUPs"/>
    <property type="match status" value="1"/>
</dbReference>
<organism evidence="11 12">
    <name type="scientific">Anaerovirgula multivorans</name>
    <dbReference type="NCBI Taxonomy" id="312168"/>
    <lineage>
        <taxon>Bacteria</taxon>
        <taxon>Bacillati</taxon>
        <taxon>Bacillota</taxon>
        <taxon>Clostridia</taxon>
        <taxon>Peptostreptococcales</taxon>
        <taxon>Natronincolaceae</taxon>
        <taxon>Anaerovirgula</taxon>
    </lineage>
</organism>
<accession>A0A239A6Q6</accession>
<feature type="binding site" evidence="9">
    <location>
        <position position="87"/>
    </location>
    <ligand>
        <name>substrate</name>
    </ligand>
</feature>
<reference evidence="12" key="1">
    <citation type="submission" date="2017-06" db="EMBL/GenBank/DDBJ databases">
        <authorList>
            <person name="Varghese N."/>
            <person name="Submissions S."/>
        </authorList>
    </citation>
    <scope>NUCLEOTIDE SEQUENCE [LARGE SCALE GENOMIC DNA]</scope>
    <source>
        <strain evidence="12">SCA</strain>
    </source>
</reference>
<proteinExistence type="inferred from homology"/>
<dbReference type="PRINTS" id="PR01020">
    <property type="entry name" value="LPSBIOSNTHSS"/>
</dbReference>
<keyword evidence="7 9" id="KW-0173">Coenzyme A biosynthesis</keyword>
<evidence type="ECO:0000256" key="2">
    <source>
        <dbReference type="ARBA" id="ARBA00022679"/>
    </source>
</evidence>
<dbReference type="Proteomes" id="UP000198304">
    <property type="component" value="Unassembled WGS sequence"/>
</dbReference>
<feature type="binding site" evidence="9">
    <location>
        <position position="98"/>
    </location>
    <ligand>
        <name>ATP</name>
        <dbReference type="ChEBI" id="CHEBI:30616"/>
    </ligand>
</feature>
<evidence type="ECO:0000256" key="3">
    <source>
        <dbReference type="ARBA" id="ARBA00022695"/>
    </source>
</evidence>
<dbReference type="InterPro" id="IPR001980">
    <property type="entry name" value="PPAT"/>
</dbReference>
<dbReference type="UniPathway" id="UPA00241">
    <property type="reaction ID" value="UER00355"/>
</dbReference>
<gene>
    <name evidence="9" type="primary">coaD</name>
    <name evidence="11" type="ORF">SAMN05446037_1001337</name>
</gene>
<protein>
    <recommendedName>
        <fullName evidence="9">Phosphopantetheine adenylyltransferase</fullName>
        <ecNumber evidence="9">2.7.7.3</ecNumber>
    </recommendedName>
    <alternativeName>
        <fullName evidence="9">Dephospho-CoA pyrophosphorylase</fullName>
    </alternativeName>
    <alternativeName>
        <fullName evidence="9">Pantetheine-phosphate adenylyltransferase</fullName>
        <shortName evidence="9">PPAT</shortName>
    </alternativeName>
</protein>
<name>A0A239A6Q6_9FIRM</name>
<dbReference type="EC" id="2.7.7.3" evidence="9"/>
<dbReference type="PANTHER" id="PTHR21342">
    <property type="entry name" value="PHOSPHOPANTETHEINE ADENYLYLTRANSFERASE"/>
    <property type="match status" value="1"/>
</dbReference>
<dbReference type="GO" id="GO:0015937">
    <property type="term" value="P:coenzyme A biosynthetic process"/>
    <property type="evidence" value="ECO:0007669"/>
    <property type="project" value="UniProtKB-UniRule"/>
</dbReference>
<keyword evidence="1 9" id="KW-0963">Cytoplasm</keyword>
<feature type="binding site" evidence="9">
    <location>
        <begin position="88"/>
        <end position="90"/>
    </location>
    <ligand>
        <name>ATP</name>
        <dbReference type="ChEBI" id="CHEBI:30616"/>
    </ligand>
</feature>
<dbReference type="NCBIfam" id="TIGR01510">
    <property type="entry name" value="coaD_prev_kdtB"/>
    <property type="match status" value="1"/>
</dbReference>
<feature type="binding site" evidence="9">
    <location>
        <position position="9"/>
    </location>
    <ligand>
        <name>substrate</name>
    </ligand>
</feature>
<comment type="subunit">
    <text evidence="9">Homohexamer.</text>
</comment>
<keyword evidence="6 9" id="KW-0460">Magnesium</keyword>
<feature type="site" description="Transition state stabilizer" evidence="9">
    <location>
        <position position="17"/>
    </location>
</feature>
<comment type="function">
    <text evidence="9">Reversibly transfers an adenylyl group from ATP to 4'-phosphopantetheine, yielding dephospho-CoA (dPCoA) and pyrophosphate.</text>
</comment>
<evidence type="ECO:0000256" key="9">
    <source>
        <dbReference type="HAMAP-Rule" id="MF_00151"/>
    </source>
</evidence>
<keyword evidence="4 9" id="KW-0547">Nucleotide-binding</keyword>
<dbReference type="PANTHER" id="PTHR21342:SF1">
    <property type="entry name" value="PHOSPHOPANTETHEINE ADENYLYLTRANSFERASE"/>
    <property type="match status" value="1"/>
</dbReference>
<sequence length="159" mass="17783">MKIGIYPGSFDPITNGHLDIIERASKLCDKVIVAVLQNPSKNPLFTLEERVYLIEEAVKPFKNITVDCFSGLLIDYAKKNDAKVIIKGLRAVSDFEYEFQMALMNRKLAPDVETIFLMTSSENSYLSSSLVKEVAKFGGCIEGLVPASTKKEIFKKIKL</sequence>
<evidence type="ECO:0000256" key="4">
    <source>
        <dbReference type="ARBA" id="ARBA00022741"/>
    </source>
</evidence>
<keyword evidence="12" id="KW-1185">Reference proteome</keyword>
<keyword evidence="5 9" id="KW-0067">ATP-binding</keyword>
<feature type="binding site" evidence="9">
    <location>
        <position position="73"/>
    </location>
    <ligand>
        <name>substrate</name>
    </ligand>
</feature>
<dbReference type="GO" id="GO:0005737">
    <property type="term" value="C:cytoplasm"/>
    <property type="evidence" value="ECO:0007669"/>
    <property type="project" value="UniProtKB-SubCell"/>
</dbReference>
<dbReference type="InterPro" id="IPR004821">
    <property type="entry name" value="Cyt_trans-like"/>
</dbReference>
<comment type="catalytic activity">
    <reaction evidence="8 9">
        <text>(R)-4'-phosphopantetheine + ATP + H(+) = 3'-dephospho-CoA + diphosphate</text>
        <dbReference type="Rhea" id="RHEA:19801"/>
        <dbReference type="ChEBI" id="CHEBI:15378"/>
        <dbReference type="ChEBI" id="CHEBI:30616"/>
        <dbReference type="ChEBI" id="CHEBI:33019"/>
        <dbReference type="ChEBI" id="CHEBI:57328"/>
        <dbReference type="ChEBI" id="CHEBI:61723"/>
        <dbReference type="EC" id="2.7.7.3"/>
    </reaction>
</comment>
<evidence type="ECO:0000256" key="1">
    <source>
        <dbReference type="ARBA" id="ARBA00022490"/>
    </source>
</evidence>
<keyword evidence="2 9" id="KW-0808">Transferase</keyword>
<dbReference type="GO" id="GO:0005524">
    <property type="term" value="F:ATP binding"/>
    <property type="evidence" value="ECO:0007669"/>
    <property type="project" value="UniProtKB-KW"/>
</dbReference>
<dbReference type="HAMAP" id="MF_00151">
    <property type="entry name" value="PPAT_bact"/>
    <property type="match status" value="1"/>
</dbReference>
<feature type="binding site" evidence="9">
    <location>
        <begin position="9"/>
        <end position="10"/>
    </location>
    <ligand>
        <name>ATP</name>
        <dbReference type="ChEBI" id="CHEBI:30616"/>
    </ligand>
</feature>
<comment type="cofactor">
    <cofactor evidence="9">
        <name>Mg(2+)</name>
        <dbReference type="ChEBI" id="CHEBI:18420"/>
    </cofactor>
</comment>
<dbReference type="Pfam" id="PF01467">
    <property type="entry name" value="CTP_transf_like"/>
    <property type="match status" value="1"/>
</dbReference>
<dbReference type="NCBIfam" id="TIGR00125">
    <property type="entry name" value="cyt_tran_rel"/>
    <property type="match status" value="1"/>
</dbReference>
<evidence type="ECO:0000313" key="12">
    <source>
        <dbReference type="Proteomes" id="UP000198304"/>
    </source>
</evidence>
<feature type="binding site" evidence="9">
    <location>
        <position position="41"/>
    </location>
    <ligand>
        <name>substrate</name>
    </ligand>
</feature>
<evidence type="ECO:0000256" key="5">
    <source>
        <dbReference type="ARBA" id="ARBA00022840"/>
    </source>
</evidence>
<evidence type="ECO:0000259" key="10">
    <source>
        <dbReference type="Pfam" id="PF01467"/>
    </source>
</evidence>
<dbReference type="SUPFAM" id="SSF52374">
    <property type="entry name" value="Nucleotidylyl transferase"/>
    <property type="match status" value="1"/>
</dbReference>
<comment type="subcellular location">
    <subcellularLocation>
        <location evidence="9">Cytoplasm</location>
    </subcellularLocation>
</comment>
<feature type="domain" description="Cytidyltransferase-like" evidence="10">
    <location>
        <begin position="5"/>
        <end position="133"/>
    </location>
</feature>
<dbReference type="RefSeq" id="WP_089281117.1">
    <property type="nucleotide sequence ID" value="NZ_FZOJ01000001.1"/>
</dbReference>
<evidence type="ECO:0000256" key="7">
    <source>
        <dbReference type="ARBA" id="ARBA00022993"/>
    </source>
</evidence>
<dbReference type="EMBL" id="FZOJ01000001">
    <property type="protein sequence ID" value="SNR90573.1"/>
    <property type="molecule type" value="Genomic_DNA"/>
</dbReference>
<evidence type="ECO:0000256" key="8">
    <source>
        <dbReference type="ARBA" id="ARBA00029346"/>
    </source>
</evidence>
<feature type="binding site" evidence="9">
    <location>
        <begin position="123"/>
        <end position="129"/>
    </location>
    <ligand>
        <name>ATP</name>
        <dbReference type="ChEBI" id="CHEBI:30616"/>
    </ligand>
</feature>
<feature type="binding site" evidence="9">
    <location>
        <position position="17"/>
    </location>
    <ligand>
        <name>ATP</name>
        <dbReference type="ChEBI" id="CHEBI:30616"/>
    </ligand>
</feature>
<comment type="pathway">
    <text evidence="9">Cofactor biosynthesis; coenzyme A biosynthesis; CoA from (R)-pantothenate: step 4/5.</text>
</comment>